<proteinExistence type="predicted"/>
<name>X0Z1C0_9ZZZZ</name>
<reference evidence="1" key="1">
    <citation type="journal article" date="2014" name="Front. Microbiol.">
        <title>High frequency of phylogenetically diverse reductive dehalogenase-homologous genes in deep subseafloor sedimentary metagenomes.</title>
        <authorList>
            <person name="Kawai M."/>
            <person name="Futagami T."/>
            <person name="Toyoda A."/>
            <person name="Takaki Y."/>
            <person name="Nishi S."/>
            <person name="Hori S."/>
            <person name="Arai W."/>
            <person name="Tsubouchi T."/>
            <person name="Morono Y."/>
            <person name="Uchiyama I."/>
            <person name="Ito T."/>
            <person name="Fujiyama A."/>
            <person name="Inagaki F."/>
            <person name="Takami H."/>
        </authorList>
    </citation>
    <scope>NUCLEOTIDE SEQUENCE</scope>
    <source>
        <strain evidence="1">Expedition CK06-06</strain>
    </source>
</reference>
<organism evidence="1">
    <name type="scientific">marine sediment metagenome</name>
    <dbReference type="NCBI Taxonomy" id="412755"/>
    <lineage>
        <taxon>unclassified sequences</taxon>
        <taxon>metagenomes</taxon>
        <taxon>ecological metagenomes</taxon>
    </lineage>
</organism>
<dbReference type="AlphaFoldDB" id="X0Z1C0"/>
<accession>X0Z1C0</accession>
<comment type="caution">
    <text evidence="1">The sequence shown here is derived from an EMBL/GenBank/DDBJ whole genome shotgun (WGS) entry which is preliminary data.</text>
</comment>
<evidence type="ECO:0000313" key="1">
    <source>
        <dbReference type="EMBL" id="GAG42431.1"/>
    </source>
</evidence>
<protein>
    <submittedName>
        <fullName evidence="1">Uncharacterized protein</fullName>
    </submittedName>
</protein>
<gene>
    <name evidence="1" type="ORF">S01H1_82994</name>
</gene>
<sequence>MSDEVLADYKATIEGPYDFTVGASLQDMYILYLEQRRRALITELRALDRLLGRRQTIPRKE</sequence>
<dbReference type="EMBL" id="BARS01056333">
    <property type="protein sequence ID" value="GAG42431.1"/>
    <property type="molecule type" value="Genomic_DNA"/>
</dbReference>